<feature type="domain" description="Apple" evidence="25">
    <location>
        <begin position="333"/>
        <end position="415"/>
    </location>
</feature>
<feature type="signal peptide" evidence="21">
    <location>
        <begin position="1"/>
        <end position="23"/>
    </location>
</feature>
<feature type="chain" id="PRO_5014498933" description="Receptor-like serine/threonine-protein kinase" evidence="21">
    <location>
        <begin position="24"/>
        <end position="809"/>
    </location>
</feature>
<comment type="catalytic activity">
    <reaction evidence="17 18">
        <text>L-seryl-[protein] + ATP = O-phospho-L-seryl-[protein] + ADP + H(+)</text>
        <dbReference type="Rhea" id="RHEA:17989"/>
        <dbReference type="Rhea" id="RHEA-COMP:9863"/>
        <dbReference type="Rhea" id="RHEA-COMP:11604"/>
        <dbReference type="ChEBI" id="CHEBI:15378"/>
        <dbReference type="ChEBI" id="CHEBI:29999"/>
        <dbReference type="ChEBI" id="CHEBI:30616"/>
        <dbReference type="ChEBI" id="CHEBI:83421"/>
        <dbReference type="ChEBI" id="CHEBI:456216"/>
        <dbReference type="EC" id="2.7.11.1"/>
    </reaction>
</comment>
<dbReference type="EC" id="2.7.11.1" evidence="18"/>
<dbReference type="Pfam" id="PF07714">
    <property type="entry name" value="PK_Tyr_Ser-Thr"/>
    <property type="match status" value="1"/>
</dbReference>
<evidence type="ECO:0000256" key="7">
    <source>
        <dbReference type="ARBA" id="ARBA00022734"/>
    </source>
</evidence>
<evidence type="ECO:0000256" key="4">
    <source>
        <dbReference type="ARBA" id="ARBA00022679"/>
    </source>
</evidence>
<keyword evidence="2" id="KW-1003">Cell membrane</keyword>
<evidence type="ECO:0000256" key="11">
    <source>
        <dbReference type="ARBA" id="ARBA00022989"/>
    </source>
</evidence>
<keyword evidence="11 20" id="KW-1133">Transmembrane helix</keyword>
<protein>
    <recommendedName>
        <fullName evidence="18">Receptor-like serine/threonine-protein kinase</fullName>
        <ecNumber evidence="18">2.7.11.1</ecNumber>
    </recommendedName>
</protein>
<dbReference type="GO" id="GO:0030246">
    <property type="term" value="F:carbohydrate binding"/>
    <property type="evidence" value="ECO:0007669"/>
    <property type="project" value="UniProtKB-KW"/>
</dbReference>
<evidence type="ECO:0000313" key="28">
    <source>
        <dbReference type="Proteomes" id="UP000002051"/>
    </source>
</evidence>
<dbReference type="Pfam" id="PF08276">
    <property type="entry name" value="PAN_2"/>
    <property type="match status" value="1"/>
</dbReference>
<dbReference type="GO" id="GO:0004674">
    <property type="term" value="F:protein serine/threonine kinase activity"/>
    <property type="evidence" value="ECO:0000318"/>
    <property type="project" value="GO_Central"/>
</dbReference>
<evidence type="ECO:0000256" key="14">
    <source>
        <dbReference type="ARBA" id="ARBA00023170"/>
    </source>
</evidence>
<keyword evidence="12 20" id="KW-0472">Membrane</keyword>
<keyword evidence="13" id="KW-1015">Disulfide bond</keyword>
<evidence type="ECO:0000256" key="18">
    <source>
        <dbReference type="PIRNR" id="PIRNR000641"/>
    </source>
</evidence>
<reference evidence="26 28" key="1">
    <citation type="journal article" date="2011" name="Nature">
        <title>The Medicago genome provides insight into the evolution of rhizobial symbioses.</title>
        <authorList>
            <person name="Young N.D."/>
            <person name="Debelle F."/>
            <person name="Oldroyd G.E."/>
            <person name="Geurts R."/>
            <person name="Cannon S.B."/>
            <person name="Udvardi M.K."/>
            <person name="Benedito V.A."/>
            <person name="Mayer K.F."/>
            <person name="Gouzy J."/>
            <person name="Schoof H."/>
            <person name="Van de Peer Y."/>
            <person name="Proost S."/>
            <person name="Cook D.R."/>
            <person name="Meyers B.C."/>
            <person name="Spannagl M."/>
            <person name="Cheung F."/>
            <person name="De Mita S."/>
            <person name="Krishnakumar V."/>
            <person name="Gundlach H."/>
            <person name="Zhou S."/>
            <person name="Mudge J."/>
            <person name="Bharti A.K."/>
            <person name="Murray J.D."/>
            <person name="Naoumkina M.A."/>
            <person name="Rosen B."/>
            <person name="Silverstein K.A."/>
            <person name="Tang H."/>
            <person name="Rombauts S."/>
            <person name="Zhao P.X."/>
            <person name="Zhou P."/>
            <person name="Barbe V."/>
            <person name="Bardou P."/>
            <person name="Bechner M."/>
            <person name="Bellec A."/>
            <person name="Berger A."/>
            <person name="Berges H."/>
            <person name="Bidwell S."/>
            <person name="Bisseling T."/>
            <person name="Choisne N."/>
            <person name="Couloux A."/>
            <person name="Denny R."/>
            <person name="Deshpande S."/>
            <person name="Dai X."/>
            <person name="Doyle J.J."/>
            <person name="Dudez A.M."/>
            <person name="Farmer A.D."/>
            <person name="Fouteau S."/>
            <person name="Franken C."/>
            <person name="Gibelin C."/>
            <person name="Gish J."/>
            <person name="Goldstein S."/>
            <person name="Gonzalez A.J."/>
            <person name="Green P.J."/>
            <person name="Hallab A."/>
            <person name="Hartog M."/>
            <person name="Hua A."/>
            <person name="Humphray S.J."/>
            <person name="Jeong D.H."/>
            <person name="Jing Y."/>
            <person name="Jocker A."/>
            <person name="Kenton S.M."/>
            <person name="Kim D.J."/>
            <person name="Klee K."/>
            <person name="Lai H."/>
            <person name="Lang C."/>
            <person name="Lin S."/>
            <person name="Macmil S.L."/>
            <person name="Magdelenat G."/>
            <person name="Matthews L."/>
            <person name="McCorrison J."/>
            <person name="Monaghan E.L."/>
            <person name="Mun J.H."/>
            <person name="Najar F.Z."/>
            <person name="Nicholson C."/>
            <person name="Noirot C."/>
            <person name="O'Bleness M."/>
            <person name="Paule C.R."/>
            <person name="Poulain J."/>
            <person name="Prion F."/>
            <person name="Qin B."/>
            <person name="Qu C."/>
            <person name="Retzel E.F."/>
            <person name="Riddle C."/>
            <person name="Sallet E."/>
            <person name="Samain S."/>
            <person name="Samson N."/>
            <person name="Sanders I."/>
            <person name="Saurat O."/>
            <person name="Scarpelli C."/>
            <person name="Schiex T."/>
            <person name="Segurens B."/>
            <person name="Severin A.J."/>
            <person name="Sherrier D.J."/>
            <person name="Shi R."/>
            <person name="Sims S."/>
            <person name="Singer S.R."/>
            <person name="Sinharoy S."/>
            <person name="Sterck L."/>
            <person name="Viollet A."/>
            <person name="Wang B.B."/>
            <person name="Wang K."/>
            <person name="Wang M."/>
            <person name="Wang X."/>
            <person name="Warfsmann J."/>
            <person name="Weissenbach J."/>
            <person name="White D.D."/>
            <person name="White J.D."/>
            <person name="Wiley G.B."/>
            <person name="Wincker P."/>
            <person name="Xing Y."/>
            <person name="Yang L."/>
            <person name="Yao Z."/>
            <person name="Ying F."/>
            <person name="Zhai J."/>
            <person name="Zhou L."/>
            <person name="Zuber A."/>
            <person name="Denarie J."/>
            <person name="Dixon R.A."/>
            <person name="May G.D."/>
            <person name="Schwartz D.C."/>
            <person name="Rogers J."/>
            <person name="Quetier F."/>
            <person name="Town C.D."/>
            <person name="Roe B.A."/>
        </authorList>
    </citation>
    <scope>NUCLEOTIDE SEQUENCE [LARGE SCALE GENOMIC DNA]</scope>
    <source>
        <strain evidence="26">A17</strain>
        <strain evidence="27 28">cv. Jemalong A17</strain>
    </source>
</reference>
<feature type="domain" description="EGF-like" evidence="23">
    <location>
        <begin position="278"/>
        <end position="314"/>
    </location>
</feature>
<dbReference type="PROSITE" id="PS50927">
    <property type="entry name" value="BULB_LECTIN"/>
    <property type="match status" value="1"/>
</dbReference>
<dbReference type="PIRSF" id="PIRSF000641">
    <property type="entry name" value="SRK"/>
    <property type="match status" value="1"/>
</dbReference>
<name>A0A072TS26_MEDTR</name>
<evidence type="ECO:0000256" key="6">
    <source>
        <dbReference type="ARBA" id="ARBA00022729"/>
    </source>
</evidence>
<evidence type="ECO:0000259" key="24">
    <source>
        <dbReference type="PROSITE" id="PS50927"/>
    </source>
</evidence>
<organism evidence="26 28">
    <name type="scientific">Medicago truncatula</name>
    <name type="common">Barrel medic</name>
    <name type="synonym">Medicago tribuloides</name>
    <dbReference type="NCBI Taxonomy" id="3880"/>
    <lineage>
        <taxon>Eukaryota</taxon>
        <taxon>Viridiplantae</taxon>
        <taxon>Streptophyta</taxon>
        <taxon>Embryophyta</taxon>
        <taxon>Tracheophyta</taxon>
        <taxon>Spermatophyta</taxon>
        <taxon>Magnoliopsida</taxon>
        <taxon>eudicotyledons</taxon>
        <taxon>Gunneridae</taxon>
        <taxon>Pentapetalae</taxon>
        <taxon>rosids</taxon>
        <taxon>fabids</taxon>
        <taxon>Fabales</taxon>
        <taxon>Fabaceae</taxon>
        <taxon>Papilionoideae</taxon>
        <taxon>50 kb inversion clade</taxon>
        <taxon>NPAAA clade</taxon>
        <taxon>Hologalegina</taxon>
        <taxon>IRL clade</taxon>
        <taxon>Trifolieae</taxon>
        <taxon>Medicago</taxon>
    </lineage>
</organism>
<evidence type="ECO:0000256" key="19">
    <source>
        <dbReference type="PROSITE-ProRule" id="PRU00076"/>
    </source>
</evidence>
<dbReference type="CDD" id="cd14066">
    <property type="entry name" value="STKc_IRAK"/>
    <property type="match status" value="1"/>
</dbReference>
<dbReference type="InterPro" id="IPR000742">
    <property type="entry name" value="EGF"/>
</dbReference>
<evidence type="ECO:0000259" key="22">
    <source>
        <dbReference type="PROSITE" id="PS50011"/>
    </source>
</evidence>
<evidence type="ECO:0000256" key="8">
    <source>
        <dbReference type="ARBA" id="ARBA00022741"/>
    </source>
</evidence>
<dbReference type="HOGENOM" id="CLU_000288_116_5_1"/>
<dbReference type="InterPro" id="IPR024171">
    <property type="entry name" value="SRK-like_kinase"/>
</dbReference>
<dbReference type="InterPro" id="IPR011009">
    <property type="entry name" value="Kinase-like_dom_sf"/>
</dbReference>
<dbReference type="FunFam" id="3.30.200.20:FF:000330">
    <property type="entry name" value="G-type lectin S-receptor-like serine/threonine-protein kinase At4g03230"/>
    <property type="match status" value="1"/>
</dbReference>
<dbReference type="InterPro" id="IPR001245">
    <property type="entry name" value="Ser-Thr/Tyr_kinase_cat_dom"/>
</dbReference>
<keyword evidence="10 18" id="KW-0067">ATP-binding</keyword>
<evidence type="ECO:0000256" key="3">
    <source>
        <dbReference type="ARBA" id="ARBA00022527"/>
    </source>
</evidence>
<evidence type="ECO:0000256" key="5">
    <source>
        <dbReference type="ARBA" id="ARBA00022692"/>
    </source>
</evidence>
<sequence>MTIIATIFVISKFLLFFSKFSTAADTISQSESLSDGSTLISKDGTFELGFFSPGNSPNRYVGIWYKNIPVKTVVWVANRDNPCKDNSSKLIINEEGNLVVLGNNQSLLWSTNTTKMTSIPIAQLLDNGNLVLKDERDEENFLWQSFDYPDNTILAGMKIGWDKKSGINRGFNAWKNWEDPSSGNFTSGMRLSIIPEMFIWKDSVEIFRTGPFSNVFALQENPVYSYEFVNNEDEVYYIYTLKNTSVITILVLNQTLLLRQRLIWIPESKTWNVYQNFPQDRCDDYNICGANGNCVIGGSPICKCLDGFKPKSPQQWNAMDWTQGCVRGGNWTCGDESRDGFLKLVKMKVPDTKNCWVNENMTLDECKVKCLQNCSCTAYSSLSPKEGSIGCSIWFDDLVDLRGSESGQDLYVRTDTSNIDNKDGRNKKVSFGVPIIVSVVIVMLLAFCVYKRKMNNKAKEKSENDIWMEDQNDVELPFFDLSTILDATNKFSTDNKLGEGGFGPVYKGILQDGQEIAVKRLSGNSIQGLEEFKSEVILCAKLQHRNLVKVIGCCIEKDEKILVYEHMSNKGLDSFIFDPIQSKLLDWSTRFNILYGIARGLLYLHQDSRLRIIHRDLKASNILLDNDMNPKISDFGLARMCGADQIEGKTIRIVGTYGYMAPEYAIDGLFSIKSDVFSFGVLVLELISGLKNRTRTYNQQDHNLIAHAWRLWKEGTIHTLIDTNLMDTCILHEALRCLQIGLLCLQHLPIDRPNMTSVVVMLSSNSALPQPHEPSYLFSNVSNEIESSSSEIQISSSINKVTISLLDAR</sequence>
<dbReference type="InterPro" id="IPR036426">
    <property type="entry name" value="Bulb-type_lectin_dom_sf"/>
</dbReference>
<dbReference type="FunFam" id="1.10.510.10:FF:000060">
    <property type="entry name" value="G-type lectin S-receptor-like serine/threonine-protein kinase"/>
    <property type="match status" value="1"/>
</dbReference>
<keyword evidence="5 20" id="KW-0812">Transmembrane</keyword>
<comment type="caution">
    <text evidence="19">Lacks conserved residue(s) required for the propagation of feature annotation.</text>
</comment>
<dbReference type="Proteomes" id="UP000002051">
    <property type="component" value="Chromosome 8"/>
</dbReference>
<dbReference type="OrthoDB" id="785331at2759"/>
<dbReference type="EMBL" id="CM001224">
    <property type="protein sequence ID" value="KEH19658.1"/>
    <property type="molecule type" value="Genomic_DNA"/>
</dbReference>
<dbReference type="SMART" id="SM00473">
    <property type="entry name" value="PAN_AP"/>
    <property type="match status" value="1"/>
</dbReference>
<evidence type="ECO:0000313" key="26">
    <source>
        <dbReference type="EMBL" id="KEH19658.1"/>
    </source>
</evidence>
<evidence type="ECO:0000256" key="10">
    <source>
        <dbReference type="ARBA" id="ARBA00022840"/>
    </source>
</evidence>
<dbReference type="CDD" id="cd01098">
    <property type="entry name" value="PAN_AP_plant"/>
    <property type="match status" value="1"/>
</dbReference>
<dbReference type="GO" id="GO:0006955">
    <property type="term" value="P:immune response"/>
    <property type="evidence" value="ECO:0000318"/>
    <property type="project" value="GO_Central"/>
</dbReference>
<accession>A0A072TS26</accession>
<dbReference type="Gene3D" id="3.50.4.10">
    <property type="entry name" value="Hepatocyte Growth Factor"/>
    <property type="match status" value="1"/>
</dbReference>
<feature type="transmembrane region" description="Helical" evidence="20">
    <location>
        <begin position="431"/>
        <end position="450"/>
    </location>
</feature>
<feature type="domain" description="Protein kinase" evidence="22">
    <location>
        <begin position="491"/>
        <end position="768"/>
    </location>
</feature>
<comment type="subcellular location">
    <subcellularLocation>
        <location evidence="1">Cell membrane</location>
        <topology evidence="1">Single-pass type I membrane protein</topology>
    </subcellularLocation>
</comment>
<dbReference type="Pfam" id="PF00954">
    <property type="entry name" value="S_locus_glycop"/>
    <property type="match status" value="1"/>
</dbReference>
<dbReference type="InterPro" id="IPR008271">
    <property type="entry name" value="Ser/Thr_kinase_AS"/>
</dbReference>
<evidence type="ECO:0000256" key="16">
    <source>
        <dbReference type="ARBA" id="ARBA00047899"/>
    </source>
</evidence>
<dbReference type="InterPro" id="IPR000858">
    <property type="entry name" value="S_locus_glycoprot_dom"/>
</dbReference>
<evidence type="ECO:0000256" key="20">
    <source>
        <dbReference type="SAM" id="Phobius"/>
    </source>
</evidence>
<keyword evidence="19" id="KW-0245">EGF-like domain</keyword>
<dbReference type="SMART" id="SM00108">
    <property type="entry name" value="B_lectin"/>
    <property type="match status" value="1"/>
</dbReference>
<keyword evidence="14" id="KW-0675">Receptor</keyword>
<dbReference type="Pfam" id="PF01453">
    <property type="entry name" value="B_lectin"/>
    <property type="match status" value="1"/>
</dbReference>
<evidence type="ECO:0000259" key="25">
    <source>
        <dbReference type="PROSITE" id="PS50948"/>
    </source>
</evidence>
<dbReference type="Gene3D" id="1.10.510.10">
    <property type="entry name" value="Transferase(Phosphotransferase) domain 1"/>
    <property type="match status" value="1"/>
</dbReference>
<evidence type="ECO:0000256" key="9">
    <source>
        <dbReference type="ARBA" id="ARBA00022777"/>
    </source>
</evidence>
<dbReference type="Pfam" id="PF11883">
    <property type="entry name" value="DUF3403"/>
    <property type="match status" value="1"/>
</dbReference>
<dbReference type="GO" id="GO:0048544">
    <property type="term" value="P:recognition of pollen"/>
    <property type="evidence" value="ECO:0007669"/>
    <property type="project" value="InterPro"/>
</dbReference>
<dbReference type="EnsemblPlants" id="KEH19658">
    <property type="protein sequence ID" value="KEH19658"/>
    <property type="gene ID" value="MTR_8g465980"/>
</dbReference>
<evidence type="ECO:0000256" key="12">
    <source>
        <dbReference type="ARBA" id="ARBA00023136"/>
    </source>
</evidence>
<dbReference type="PANTHER" id="PTHR27002:SF932">
    <property type="entry name" value="RECEPTOR-LIKE SERINE_THREONINE-PROTEIN KINASE"/>
    <property type="match status" value="1"/>
</dbReference>
<dbReference type="PROSITE" id="PS50011">
    <property type="entry name" value="PROTEIN_KINASE_DOM"/>
    <property type="match status" value="1"/>
</dbReference>
<dbReference type="Gene3D" id="3.30.200.20">
    <property type="entry name" value="Phosphorylase Kinase, domain 1"/>
    <property type="match status" value="1"/>
</dbReference>
<keyword evidence="15" id="KW-0325">Glycoprotein</keyword>
<dbReference type="PROSITE" id="PS50948">
    <property type="entry name" value="PAN"/>
    <property type="match status" value="1"/>
</dbReference>
<keyword evidence="8 18" id="KW-0547">Nucleotide-binding</keyword>
<evidence type="ECO:0000256" key="17">
    <source>
        <dbReference type="ARBA" id="ARBA00048679"/>
    </source>
</evidence>
<dbReference type="InterPro" id="IPR021820">
    <property type="entry name" value="S-locus_recpt_kinase_C"/>
</dbReference>
<dbReference type="FunFam" id="2.90.10.10:FF:000001">
    <property type="entry name" value="G-type lectin S-receptor-like serine/threonine-protein kinase"/>
    <property type="match status" value="1"/>
</dbReference>
<dbReference type="InterPro" id="IPR000719">
    <property type="entry name" value="Prot_kinase_dom"/>
</dbReference>
<keyword evidence="3 18" id="KW-0723">Serine/threonine-protein kinase</keyword>
<proteinExistence type="inferred from homology"/>
<keyword evidence="7" id="KW-0430">Lectin</keyword>
<keyword evidence="6 21" id="KW-0732">Signal</keyword>
<dbReference type="GO" id="GO:0005524">
    <property type="term" value="F:ATP binding"/>
    <property type="evidence" value="ECO:0007669"/>
    <property type="project" value="UniProtKB-KW"/>
</dbReference>
<comment type="catalytic activity">
    <reaction evidence="16 18">
        <text>L-threonyl-[protein] + ATP = O-phospho-L-threonyl-[protein] + ADP + H(+)</text>
        <dbReference type="Rhea" id="RHEA:46608"/>
        <dbReference type="Rhea" id="RHEA-COMP:11060"/>
        <dbReference type="Rhea" id="RHEA-COMP:11605"/>
        <dbReference type="ChEBI" id="CHEBI:15378"/>
        <dbReference type="ChEBI" id="CHEBI:30013"/>
        <dbReference type="ChEBI" id="CHEBI:30616"/>
        <dbReference type="ChEBI" id="CHEBI:61977"/>
        <dbReference type="ChEBI" id="CHEBI:456216"/>
        <dbReference type="EC" id="2.7.11.1"/>
    </reaction>
</comment>
<keyword evidence="28" id="KW-1185">Reference proteome</keyword>
<dbReference type="AlphaFoldDB" id="A0A072TS26"/>
<dbReference type="SUPFAM" id="SSF51110">
    <property type="entry name" value="alpha-D-mannose-specific plant lectins"/>
    <property type="match status" value="1"/>
</dbReference>
<evidence type="ECO:0000259" key="23">
    <source>
        <dbReference type="PROSITE" id="PS50026"/>
    </source>
</evidence>
<evidence type="ECO:0000313" key="27">
    <source>
        <dbReference type="EnsemblPlants" id="KEH19658"/>
    </source>
</evidence>
<comment type="similarity">
    <text evidence="18">Belongs to the protein kinase superfamily. Ser/Thr protein kinase family.</text>
</comment>
<dbReference type="GO" id="GO:0007165">
    <property type="term" value="P:signal transduction"/>
    <property type="evidence" value="ECO:0000318"/>
    <property type="project" value="GO_Central"/>
</dbReference>
<dbReference type="CDD" id="cd00028">
    <property type="entry name" value="B_lectin"/>
    <property type="match status" value="1"/>
</dbReference>
<reference evidence="27" key="3">
    <citation type="submission" date="2015-04" db="UniProtKB">
        <authorList>
            <consortium name="EnsemblPlants"/>
        </authorList>
    </citation>
    <scope>IDENTIFICATION</scope>
    <source>
        <strain evidence="27">cv. Jemalong A17</strain>
    </source>
</reference>
<dbReference type="InterPro" id="IPR001480">
    <property type="entry name" value="Bulb-type_lectin_dom"/>
</dbReference>
<evidence type="ECO:0000256" key="2">
    <source>
        <dbReference type="ARBA" id="ARBA00022475"/>
    </source>
</evidence>
<dbReference type="SMART" id="SM00220">
    <property type="entry name" value="S_TKc"/>
    <property type="match status" value="1"/>
</dbReference>
<keyword evidence="4 18" id="KW-0808">Transferase</keyword>
<dbReference type="KEGG" id="mtr:25502630"/>
<evidence type="ECO:0000256" key="13">
    <source>
        <dbReference type="ARBA" id="ARBA00023157"/>
    </source>
</evidence>
<dbReference type="PROSITE" id="PS50026">
    <property type="entry name" value="EGF_3"/>
    <property type="match status" value="1"/>
</dbReference>
<evidence type="ECO:0000256" key="21">
    <source>
        <dbReference type="SAM" id="SignalP"/>
    </source>
</evidence>
<dbReference type="Gene3D" id="2.90.10.10">
    <property type="entry name" value="Bulb-type lectin domain"/>
    <property type="match status" value="1"/>
</dbReference>
<feature type="domain" description="Bulb-type lectin" evidence="24">
    <location>
        <begin position="24"/>
        <end position="145"/>
    </location>
</feature>
<dbReference type="PROSITE" id="PS00108">
    <property type="entry name" value="PROTEIN_KINASE_ST"/>
    <property type="match status" value="1"/>
</dbReference>
<evidence type="ECO:0000256" key="15">
    <source>
        <dbReference type="ARBA" id="ARBA00023180"/>
    </source>
</evidence>
<keyword evidence="9 18" id="KW-0418">Kinase</keyword>
<gene>
    <name evidence="27" type="primary">25502630</name>
    <name evidence="26" type="ordered locus">MTR_8g465980</name>
</gene>
<dbReference type="PANTHER" id="PTHR27002">
    <property type="entry name" value="RECEPTOR-LIKE SERINE/THREONINE-PROTEIN KINASE SD1-8"/>
    <property type="match status" value="1"/>
</dbReference>
<dbReference type="GO" id="GO:0005886">
    <property type="term" value="C:plasma membrane"/>
    <property type="evidence" value="ECO:0000318"/>
    <property type="project" value="GO_Central"/>
</dbReference>
<reference evidence="26 28" key="2">
    <citation type="journal article" date="2014" name="BMC Genomics">
        <title>An improved genome release (version Mt4.0) for the model legume Medicago truncatula.</title>
        <authorList>
            <person name="Tang H."/>
            <person name="Krishnakumar V."/>
            <person name="Bidwell S."/>
            <person name="Rosen B."/>
            <person name="Chan A."/>
            <person name="Zhou S."/>
            <person name="Gentzbittel L."/>
            <person name="Childs K.L."/>
            <person name="Yandell M."/>
            <person name="Gundlach H."/>
            <person name="Mayer K.F."/>
            <person name="Schwartz D.C."/>
            <person name="Town C.D."/>
        </authorList>
    </citation>
    <scope>GENOME REANNOTATION</scope>
    <source>
        <strain evidence="26">A17</strain>
        <strain evidence="27 28">cv. Jemalong A17</strain>
    </source>
</reference>
<dbReference type="InterPro" id="IPR003609">
    <property type="entry name" value="Pan_app"/>
</dbReference>
<evidence type="ECO:0000256" key="1">
    <source>
        <dbReference type="ARBA" id="ARBA00004251"/>
    </source>
</evidence>
<dbReference type="SUPFAM" id="SSF56112">
    <property type="entry name" value="Protein kinase-like (PK-like)"/>
    <property type="match status" value="1"/>
</dbReference>